<protein>
    <submittedName>
        <fullName evidence="1">Uncharacterized protein</fullName>
    </submittedName>
</protein>
<gene>
    <name evidence="1" type="ORF">B521_0052</name>
</gene>
<dbReference type="EMBL" id="MK504443">
    <property type="protein sequence ID" value="QBJ03402.1"/>
    <property type="molecule type" value="Genomic_DNA"/>
</dbReference>
<proteinExistence type="predicted"/>
<dbReference type="Proteomes" id="UP000308874">
    <property type="component" value="Segment"/>
</dbReference>
<evidence type="ECO:0000313" key="2">
    <source>
        <dbReference type="Proteomes" id="UP000308874"/>
    </source>
</evidence>
<sequence length="111" mass="12960">MIKEYCMAIKAKRTIKSNRRLYTKQQKKIMLNLLTNIVSIYNETKVTSGSIDLDPPIDRVYYFDVSTHVYKFKNGSPQPGGLYRSITKWGIDFNIKRSPDGKHVDYYIGFK</sequence>
<accession>A0A4Y5FEE9</accession>
<reference evidence="1 2" key="1">
    <citation type="submission" date="2019-02" db="EMBL/GenBank/DDBJ databases">
        <title>Isolation of virulent Lactobacillus brevis phages.</title>
        <authorList>
            <person name="Feyereisen M."/>
            <person name="Mahony J."/>
            <person name="O'Sullivan T."/>
            <person name="van Sinderen D."/>
        </authorList>
    </citation>
    <scope>NUCLEOTIDE SEQUENCE [LARGE SCALE GENOMIC DNA]</scope>
</reference>
<keyword evidence="2" id="KW-1185">Reference proteome</keyword>
<name>A0A4Y5FEE9_9CAUD</name>
<organism evidence="1 2">
    <name type="scientific">Lactobacillus phage 521B</name>
    <dbReference type="NCBI Taxonomy" id="2510942"/>
    <lineage>
        <taxon>Viruses</taxon>
        <taxon>Duplodnaviria</taxon>
        <taxon>Heunggongvirae</taxon>
        <taxon>Uroviricota</taxon>
        <taxon>Caudoviricetes</taxon>
        <taxon>Herelleviridae</taxon>
        <taxon>Tybeckvirus</taxon>
        <taxon>Tybeckvirus tv521B</taxon>
    </lineage>
</organism>
<evidence type="ECO:0000313" key="1">
    <source>
        <dbReference type="EMBL" id="QBJ03402.1"/>
    </source>
</evidence>